<dbReference type="EMBL" id="JACHWX010000003">
    <property type="protein sequence ID" value="MBB3054857.1"/>
    <property type="molecule type" value="Genomic_DNA"/>
</dbReference>
<dbReference type="Proteomes" id="UP000539265">
    <property type="component" value="Unassembled WGS sequence"/>
</dbReference>
<keyword evidence="2" id="KW-1185">Reference proteome</keyword>
<gene>
    <name evidence="1" type="ORF">FHS11_001274</name>
</gene>
<protein>
    <submittedName>
        <fullName evidence="1">Uncharacterized protein</fullName>
    </submittedName>
</protein>
<accession>A0A839SE98</accession>
<dbReference type="AlphaFoldDB" id="A0A839SE98"/>
<evidence type="ECO:0000313" key="2">
    <source>
        <dbReference type="Proteomes" id="UP000539265"/>
    </source>
</evidence>
<evidence type="ECO:0000313" key="1">
    <source>
        <dbReference type="EMBL" id="MBB3054857.1"/>
    </source>
</evidence>
<proteinExistence type="predicted"/>
<sequence>MKTITITGVFGKNNNAHSKAILTTVPLKERKMQVLHFPSFLLNG</sequence>
<reference evidence="1" key="1">
    <citation type="submission" date="2020-08" db="EMBL/GenBank/DDBJ databases">
        <title>Genomic Encyclopedia of Type Strains, Phase III (KMG-III): the genomes of soil and plant-associated and newly described type strains.</title>
        <authorList>
            <person name="Whitman W."/>
        </authorList>
    </citation>
    <scope>NUCLEOTIDE SEQUENCE [LARGE SCALE GENOMIC DNA]</scope>
    <source>
        <strain evidence="1">CECT 8628</strain>
    </source>
</reference>
<name>A0A839SE98_9SPHI</name>
<organism evidence="1 2">
    <name type="scientific">Mucilaginibacter gotjawali</name>
    <dbReference type="NCBI Taxonomy" id="1550579"/>
    <lineage>
        <taxon>Bacteria</taxon>
        <taxon>Pseudomonadati</taxon>
        <taxon>Bacteroidota</taxon>
        <taxon>Sphingobacteriia</taxon>
        <taxon>Sphingobacteriales</taxon>
        <taxon>Sphingobacteriaceae</taxon>
        <taxon>Mucilaginibacter</taxon>
    </lineage>
</organism>
<comment type="caution">
    <text evidence="1">The sequence shown here is derived from an EMBL/GenBank/DDBJ whole genome shotgun (WGS) entry which is preliminary data.</text>
</comment>